<accession>A0AAD4NEB9</accession>
<gene>
    <name evidence="2" type="ORF">DdX_02482</name>
</gene>
<evidence type="ECO:0000256" key="1">
    <source>
        <dbReference type="SAM" id="Phobius"/>
    </source>
</evidence>
<organism evidence="2 3">
    <name type="scientific">Ditylenchus destructor</name>
    <dbReference type="NCBI Taxonomy" id="166010"/>
    <lineage>
        <taxon>Eukaryota</taxon>
        <taxon>Metazoa</taxon>
        <taxon>Ecdysozoa</taxon>
        <taxon>Nematoda</taxon>
        <taxon>Chromadorea</taxon>
        <taxon>Rhabditida</taxon>
        <taxon>Tylenchina</taxon>
        <taxon>Tylenchomorpha</taxon>
        <taxon>Sphaerularioidea</taxon>
        <taxon>Anguinidae</taxon>
        <taxon>Anguininae</taxon>
        <taxon>Ditylenchus</taxon>
    </lineage>
</organism>
<keyword evidence="3" id="KW-1185">Reference proteome</keyword>
<feature type="transmembrane region" description="Helical" evidence="1">
    <location>
        <begin position="14"/>
        <end position="33"/>
    </location>
</feature>
<dbReference type="Proteomes" id="UP001201812">
    <property type="component" value="Unassembled WGS sequence"/>
</dbReference>
<comment type="caution">
    <text evidence="2">The sequence shown here is derived from an EMBL/GenBank/DDBJ whole genome shotgun (WGS) entry which is preliminary data.</text>
</comment>
<evidence type="ECO:0000313" key="2">
    <source>
        <dbReference type="EMBL" id="KAI1725802.1"/>
    </source>
</evidence>
<keyword evidence="1" id="KW-1133">Transmembrane helix</keyword>
<keyword evidence="1" id="KW-0472">Membrane</keyword>
<reference evidence="2" key="1">
    <citation type="submission" date="2022-01" db="EMBL/GenBank/DDBJ databases">
        <title>Genome Sequence Resource for Two Populations of Ditylenchus destructor, the Migratory Endoparasitic Phytonematode.</title>
        <authorList>
            <person name="Zhang H."/>
            <person name="Lin R."/>
            <person name="Xie B."/>
        </authorList>
    </citation>
    <scope>NUCLEOTIDE SEQUENCE</scope>
    <source>
        <strain evidence="2">BazhouSP</strain>
    </source>
</reference>
<dbReference type="EMBL" id="JAKKPZ010000002">
    <property type="protein sequence ID" value="KAI1725802.1"/>
    <property type="molecule type" value="Genomic_DNA"/>
</dbReference>
<protein>
    <submittedName>
        <fullName evidence="2">Uncharacterized protein</fullName>
    </submittedName>
</protein>
<name>A0AAD4NEB9_9BILA</name>
<evidence type="ECO:0000313" key="3">
    <source>
        <dbReference type="Proteomes" id="UP001201812"/>
    </source>
</evidence>
<sequence length="143" mass="16187">MSTLKSNGNADSNFLWTVFVVTICSILFSNFVLGQCPRGTRSSTLPCVNGVCAQPQVCNNATGMCCAGCAQRSQMRRLSLQLNRMMNRGNSPFFSRANLRQWPQFGRRRGQGRAWRIKRNTLDENISVLAQELIEQRKAVQRR</sequence>
<dbReference type="AlphaFoldDB" id="A0AAD4NEB9"/>
<keyword evidence="1" id="KW-0812">Transmembrane</keyword>
<proteinExistence type="predicted"/>